<keyword evidence="2" id="KW-0862">Zinc</keyword>
<dbReference type="SMART" id="SM00184">
    <property type="entry name" value="RING"/>
    <property type="match status" value="1"/>
</dbReference>
<dbReference type="GO" id="GO:0005886">
    <property type="term" value="C:plasma membrane"/>
    <property type="evidence" value="ECO:0007669"/>
    <property type="project" value="TreeGrafter"/>
</dbReference>
<dbReference type="PROSITE" id="PS50089">
    <property type="entry name" value="ZF_RING_2"/>
    <property type="match status" value="1"/>
</dbReference>
<dbReference type="GO" id="GO:0061630">
    <property type="term" value="F:ubiquitin protein ligase activity"/>
    <property type="evidence" value="ECO:0007669"/>
    <property type="project" value="TreeGrafter"/>
</dbReference>
<evidence type="ECO:0000256" key="1">
    <source>
        <dbReference type="ARBA" id="ARBA00022771"/>
    </source>
</evidence>
<reference evidence="6 7" key="1">
    <citation type="journal article" date="2024" name="BMC Genomics">
        <title>Genome assembly of redclaw crayfish (Cherax quadricarinatus) provides insights into its immune adaptation and hypoxia tolerance.</title>
        <authorList>
            <person name="Liu Z."/>
            <person name="Zheng J."/>
            <person name="Li H."/>
            <person name="Fang K."/>
            <person name="Wang S."/>
            <person name="He J."/>
            <person name="Zhou D."/>
            <person name="Weng S."/>
            <person name="Chi M."/>
            <person name="Gu Z."/>
            <person name="He J."/>
            <person name="Li F."/>
            <person name="Wang M."/>
        </authorList>
    </citation>
    <scope>NUCLEOTIDE SEQUENCE [LARGE SCALE GENOMIC DNA]</scope>
    <source>
        <strain evidence="6">ZL_2023a</strain>
    </source>
</reference>
<evidence type="ECO:0000256" key="3">
    <source>
        <dbReference type="PROSITE-ProRule" id="PRU00175"/>
    </source>
</evidence>
<dbReference type="Proteomes" id="UP001445076">
    <property type="component" value="Unassembled WGS sequence"/>
</dbReference>
<sequence length="427" mass="45917">EKRDLIELVTRHISTKHRGTDATGRQRTPLNGDINTVNANLQPNYTPPPHFTTTSDDGIRVRPSNILPFDTNNGSIRVRAVASTRVRPDCPLSPDTNGYDPEADFGIRVFATEGRVHQQDRASSLSPISAEGCSESADVRCSHCPSEDCTASCCSLDSCNNGASSRPSCPINADASSRDSFEYITDSHFSDAAASERSGEQVVNGAGGEMPIMHFNSLDSVGLSTSEAAADSLSGSQQSAVPQHSAASEASFIGFNSSYGSEAEATPVLDTHPSAPPNEEFVPTSATSSSASSSAPPSSASSPEPNKSSVSNIIPLGDLKSEEDISRLSVRQCKELLALHRVNYSGMREKSELIKKIEILWRDYQNSQQDIEAVPEEMVCKICMDSIIDCVLLECGHMVACTQCGKQMSECPVCRQYVVRVVRTFRA</sequence>
<evidence type="ECO:0000259" key="5">
    <source>
        <dbReference type="PROSITE" id="PS50089"/>
    </source>
</evidence>
<dbReference type="GO" id="GO:0070936">
    <property type="term" value="P:protein K48-linked ubiquitination"/>
    <property type="evidence" value="ECO:0007669"/>
    <property type="project" value="TreeGrafter"/>
</dbReference>
<dbReference type="GO" id="GO:0005737">
    <property type="term" value="C:cytoplasm"/>
    <property type="evidence" value="ECO:0007669"/>
    <property type="project" value="TreeGrafter"/>
</dbReference>
<dbReference type="GO" id="GO:0043161">
    <property type="term" value="P:proteasome-mediated ubiquitin-dependent protein catabolic process"/>
    <property type="evidence" value="ECO:0007669"/>
    <property type="project" value="TreeGrafter"/>
</dbReference>
<dbReference type="EMBL" id="JARKIK010000081">
    <property type="protein sequence ID" value="KAK8725733.1"/>
    <property type="molecule type" value="Genomic_DNA"/>
</dbReference>
<keyword evidence="1 3" id="KW-0863">Zinc-finger</keyword>
<gene>
    <name evidence="6" type="ORF">OTU49_010444</name>
</gene>
<dbReference type="InterPro" id="IPR055111">
    <property type="entry name" value="RNF34_RFFL_HeH"/>
</dbReference>
<dbReference type="InterPro" id="IPR001841">
    <property type="entry name" value="Znf_RING"/>
</dbReference>
<feature type="compositionally biased region" description="Low complexity" evidence="4">
    <location>
        <begin position="283"/>
        <end position="303"/>
    </location>
</feature>
<feature type="domain" description="RING-type" evidence="5">
    <location>
        <begin position="380"/>
        <end position="415"/>
    </location>
</feature>
<keyword evidence="7" id="KW-1185">Reference proteome</keyword>
<dbReference type="InterPro" id="IPR013083">
    <property type="entry name" value="Znf_RING/FYVE/PHD"/>
</dbReference>
<dbReference type="Pfam" id="PF13920">
    <property type="entry name" value="zf-C3HC4_3"/>
    <property type="match status" value="1"/>
</dbReference>
<dbReference type="CDD" id="cd16500">
    <property type="entry name" value="RING-HC_CARP"/>
    <property type="match status" value="1"/>
</dbReference>
<evidence type="ECO:0000256" key="2">
    <source>
        <dbReference type="ARBA" id="ARBA00022833"/>
    </source>
</evidence>
<organism evidence="6 7">
    <name type="scientific">Cherax quadricarinatus</name>
    <name type="common">Australian red claw crayfish</name>
    <dbReference type="NCBI Taxonomy" id="27406"/>
    <lineage>
        <taxon>Eukaryota</taxon>
        <taxon>Metazoa</taxon>
        <taxon>Ecdysozoa</taxon>
        <taxon>Arthropoda</taxon>
        <taxon>Crustacea</taxon>
        <taxon>Multicrustacea</taxon>
        <taxon>Malacostraca</taxon>
        <taxon>Eumalacostraca</taxon>
        <taxon>Eucarida</taxon>
        <taxon>Decapoda</taxon>
        <taxon>Pleocyemata</taxon>
        <taxon>Astacidea</taxon>
        <taxon>Parastacoidea</taxon>
        <taxon>Parastacidae</taxon>
        <taxon>Cherax</taxon>
    </lineage>
</organism>
<dbReference type="PANTHER" id="PTHR14879">
    <property type="entry name" value="CASPASE REGULATOR, RING FINGER DOMAIN-CONTAINING"/>
    <property type="match status" value="1"/>
</dbReference>
<dbReference type="InterPro" id="IPR051728">
    <property type="entry name" value="RING-FYVE_E3_ubiquitin-ligase"/>
</dbReference>
<dbReference type="FunFam" id="3.30.40.10:FF:000110">
    <property type="entry name" value="E3 ubiquitin-protein ligase RNF34 isoform X1"/>
    <property type="match status" value="1"/>
</dbReference>
<dbReference type="Gene3D" id="3.30.40.10">
    <property type="entry name" value="Zinc/RING finger domain, C3HC4 (zinc finger)"/>
    <property type="match status" value="1"/>
</dbReference>
<comment type="caution">
    <text evidence="6">The sequence shown here is derived from an EMBL/GenBank/DDBJ whole genome shotgun (WGS) entry which is preliminary data.</text>
</comment>
<feature type="non-terminal residue" evidence="6">
    <location>
        <position position="1"/>
    </location>
</feature>
<accession>A0AAW0WDH1</accession>
<dbReference type="AlphaFoldDB" id="A0AAW0WDH1"/>
<evidence type="ECO:0000313" key="6">
    <source>
        <dbReference type="EMBL" id="KAK8725733.1"/>
    </source>
</evidence>
<name>A0AAW0WDH1_CHEQU</name>
<dbReference type="GO" id="GO:0008270">
    <property type="term" value="F:zinc ion binding"/>
    <property type="evidence" value="ECO:0007669"/>
    <property type="project" value="UniProtKB-KW"/>
</dbReference>
<evidence type="ECO:0000256" key="4">
    <source>
        <dbReference type="SAM" id="MobiDB-lite"/>
    </source>
</evidence>
<keyword evidence="1 3" id="KW-0479">Metal-binding</keyword>
<protein>
    <recommendedName>
        <fullName evidence="5">RING-type domain-containing protein</fullName>
    </recommendedName>
</protein>
<dbReference type="PANTHER" id="PTHR14879:SF15">
    <property type="entry name" value="E3 UBIQUITIN-PROTEIN LIGASE RIFIFYLIN-LIKE PROTEIN"/>
    <property type="match status" value="1"/>
</dbReference>
<proteinExistence type="predicted"/>
<dbReference type="Pfam" id="PF22968">
    <property type="entry name" value="RNF34L-like_3rd"/>
    <property type="match status" value="1"/>
</dbReference>
<dbReference type="GO" id="GO:1902042">
    <property type="term" value="P:negative regulation of extrinsic apoptotic signaling pathway via death domain receptors"/>
    <property type="evidence" value="ECO:0007669"/>
    <property type="project" value="TreeGrafter"/>
</dbReference>
<dbReference type="SUPFAM" id="SSF57850">
    <property type="entry name" value="RING/U-box"/>
    <property type="match status" value="1"/>
</dbReference>
<feature type="region of interest" description="Disordered" evidence="4">
    <location>
        <begin position="263"/>
        <end position="314"/>
    </location>
</feature>
<evidence type="ECO:0000313" key="7">
    <source>
        <dbReference type="Proteomes" id="UP001445076"/>
    </source>
</evidence>